<evidence type="ECO:0000256" key="1">
    <source>
        <dbReference type="ARBA" id="ARBA00000013"/>
    </source>
</evidence>
<dbReference type="Proteomes" id="UP000249447">
    <property type="component" value="Chromosome"/>
</dbReference>
<feature type="binding site" evidence="18">
    <location>
        <position position="173"/>
    </location>
    <ligand>
        <name>K(+)</name>
        <dbReference type="ChEBI" id="CHEBI:29103"/>
    </ligand>
</feature>
<keyword evidence="22" id="KW-0808">Transferase</keyword>
<dbReference type="InterPro" id="IPR000631">
    <property type="entry name" value="CARKD"/>
</dbReference>
<evidence type="ECO:0000259" key="20">
    <source>
        <dbReference type="PROSITE" id="PS51383"/>
    </source>
</evidence>
<feature type="binding site" evidence="18">
    <location>
        <position position="170"/>
    </location>
    <ligand>
        <name>(6S)-NADPHX</name>
        <dbReference type="ChEBI" id="CHEBI:64076"/>
    </ligand>
</feature>
<dbReference type="OrthoDB" id="9806925at2"/>
<dbReference type="Gene3D" id="3.40.50.10260">
    <property type="entry name" value="YjeF N-terminal domain"/>
    <property type="match status" value="1"/>
</dbReference>
<feature type="binding site" evidence="18">
    <location>
        <begin position="74"/>
        <end position="78"/>
    </location>
    <ligand>
        <name>(6S)-NADPHX</name>
        <dbReference type="ChEBI" id="CHEBI:64076"/>
    </ligand>
</feature>
<evidence type="ECO:0000256" key="13">
    <source>
        <dbReference type="ARBA" id="ARBA00023268"/>
    </source>
</evidence>
<comment type="function">
    <text evidence="14 19">Bifunctional enzyme that catalyzes the epimerization of the S- and R-forms of NAD(P)HX and the dehydration of the S-form of NAD(P)HX at the expense of ADP, which is converted to AMP. This allows the repair of both epimers of NAD(P)HX, a damaged form of NAD(P)H that is a result of enzymatic or heat-dependent hydration.</text>
</comment>
<evidence type="ECO:0000313" key="23">
    <source>
        <dbReference type="Proteomes" id="UP000249447"/>
    </source>
</evidence>
<dbReference type="PROSITE" id="PS51383">
    <property type="entry name" value="YJEF_C_3"/>
    <property type="match status" value="1"/>
</dbReference>
<evidence type="ECO:0000256" key="14">
    <source>
        <dbReference type="ARBA" id="ARBA00025153"/>
    </source>
</evidence>
<keyword evidence="13" id="KW-0511">Multifunctional enzyme</keyword>
<keyword evidence="5 18" id="KW-0479">Metal-binding</keyword>
<protein>
    <recommendedName>
        <fullName evidence="19">Bifunctional NAD(P)H-hydrate repair enzyme</fullName>
    </recommendedName>
    <alternativeName>
        <fullName evidence="19">Nicotinamide nucleotide repair protein</fullName>
    </alternativeName>
    <domain>
        <recommendedName>
            <fullName evidence="19">ADP-dependent (S)-NAD(P)H-hydrate dehydratase</fullName>
            <ecNumber evidence="19">4.2.1.136</ecNumber>
        </recommendedName>
        <alternativeName>
            <fullName evidence="19">ADP-dependent NAD(P)HX dehydratase</fullName>
        </alternativeName>
    </domain>
    <domain>
        <recommendedName>
            <fullName evidence="19">NAD(P)H-hydrate epimerase</fullName>
            <ecNumber evidence="19">5.1.99.6</ecNumber>
        </recommendedName>
    </domain>
</protein>
<dbReference type="PIRSF" id="PIRSF017184">
    <property type="entry name" value="Nnr"/>
    <property type="match status" value="1"/>
</dbReference>
<feature type="binding site" evidence="17">
    <location>
        <position position="448"/>
    </location>
    <ligand>
        <name>(6S)-NADPHX</name>
        <dbReference type="ChEBI" id="CHEBI:64076"/>
    </ligand>
</feature>
<sequence length="518" mass="52177">MHAESFPGGSPSVAAPSGVGLFDVAALRAIETRAAQRLGDAAELMRRAGQSAWRELLAHWPDAHRIVVVCGPGNNGGDGYELARHALGSGREVVVVRLPAHAPRGDLAVAAAERYRADGGREQTFAGGLPDCELVVDALFGIGLARAPEGEAAALIEAINAAALPVLALDVPSGVDAATGSVAGAAVVAQRTLEFIAAKAGLVTGAALDHVGIRALADLGLATEDRAGLEPVAELLTSADLGRWLRPRRRDSHKGRNGRVLCVGGDLGHGGAILLAAEAALRSGAGLVDVVTRSAHLAAMLARRPEAMVHAVDALGDASLEPMLAAAEVLAIGPGLGQGTWGRGLFEALGAARCAVLDADALNLLAQGAAVPSGHAVLTPHPGEAARLLGRSTADVQGDRLGAAADLVARHGGVVVLKGAGTVIAARGRRPCVLAAGNPGMAVGGMGDVLCGVIAAMLAQGLPAFEAACCGALLHSLAADAAAAEAGERGLLPSDLMPWLRRLGNPPSRSFPESARNE</sequence>
<feature type="domain" description="YjeF N-terminal" evidence="21">
    <location>
        <begin position="27"/>
        <end position="227"/>
    </location>
</feature>
<dbReference type="EC" id="5.1.99.6" evidence="19"/>
<comment type="cofactor">
    <cofactor evidence="18 19">
        <name>K(+)</name>
        <dbReference type="ChEBI" id="CHEBI:29103"/>
    </cofactor>
    <text evidence="18 19">Binds 1 potassium ion per subunit.</text>
</comment>
<comment type="catalytic activity">
    <reaction evidence="15 17 19">
        <text>(6S)-NADHX + ADP = AMP + phosphate + NADH + H(+)</text>
        <dbReference type="Rhea" id="RHEA:32223"/>
        <dbReference type="ChEBI" id="CHEBI:15378"/>
        <dbReference type="ChEBI" id="CHEBI:43474"/>
        <dbReference type="ChEBI" id="CHEBI:57945"/>
        <dbReference type="ChEBI" id="CHEBI:64074"/>
        <dbReference type="ChEBI" id="CHEBI:456215"/>
        <dbReference type="ChEBI" id="CHEBI:456216"/>
        <dbReference type="EC" id="4.2.1.136"/>
    </reaction>
</comment>
<evidence type="ECO:0000256" key="19">
    <source>
        <dbReference type="PIRNR" id="PIRNR017184"/>
    </source>
</evidence>
<keyword evidence="23" id="KW-1185">Reference proteome</keyword>
<feature type="binding site" evidence="18">
    <location>
        <position position="75"/>
    </location>
    <ligand>
        <name>K(+)</name>
        <dbReference type="ChEBI" id="CHEBI:29103"/>
    </ligand>
</feature>
<dbReference type="InterPro" id="IPR004443">
    <property type="entry name" value="YjeF_N_dom"/>
</dbReference>
<dbReference type="Pfam" id="PF03853">
    <property type="entry name" value="YjeF_N"/>
    <property type="match status" value="1"/>
</dbReference>
<keyword evidence="11 18" id="KW-0413">Isomerase</keyword>
<feature type="binding site" evidence="17">
    <location>
        <position position="335"/>
    </location>
    <ligand>
        <name>(6S)-NADPHX</name>
        <dbReference type="ChEBI" id="CHEBI:64076"/>
    </ligand>
</feature>
<proteinExistence type="inferred from homology"/>
<dbReference type="PROSITE" id="PS51385">
    <property type="entry name" value="YJEF_N"/>
    <property type="match status" value="1"/>
</dbReference>
<feature type="domain" description="YjeF C-terminal" evidence="20">
    <location>
        <begin position="237"/>
        <end position="507"/>
    </location>
</feature>
<dbReference type="SUPFAM" id="SSF64153">
    <property type="entry name" value="YjeF N-terminal domain-like"/>
    <property type="match status" value="1"/>
</dbReference>
<dbReference type="HAMAP" id="MF_01966">
    <property type="entry name" value="NADHX_epimerase"/>
    <property type="match status" value="1"/>
</dbReference>
<feature type="binding site" evidence="17">
    <location>
        <position position="272"/>
    </location>
    <ligand>
        <name>(6S)-NADPHX</name>
        <dbReference type="ChEBI" id="CHEBI:64076"/>
    </ligand>
</feature>
<dbReference type="InterPro" id="IPR036652">
    <property type="entry name" value="YjeF_N_dom_sf"/>
</dbReference>
<feature type="binding site" evidence="17">
    <location>
        <position position="381"/>
    </location>
    <ligand>
        <name>(6S)-NADPHX</name>
        <dbReference type="ChEBI" id="CHEBI:64076"/>
    </ligand>
</feature>
<evidence type="ECO:0000256" key="12">
    <source>
        <dbReference type="ARBA" id="ARBA00023239"/>
    </source>
</evidence>
<comment type="catalytic activity">
    <reaction evidence="16 17 19">
        <text>(6S)-NADPHX + ADP = AMP + phosphate + NADPH + H(+)</text>
        <dbReference type="Rhea" id="RHEA:32235"/>
        <dbReference type="ChEBI" id="CHEBI:15378"/>
        <dbReference type="ChEBI" id="CHEBI:43474"/>
        <dbReference type="ChEBI" id="CHEBI:57783"/>
        <dbReference type="ChEBI" id="CHEBI:64076"/>
        <dbReference type="ChEBI" id="CHEBI:456215"/>
        <dbReference type="ChEBI" id="CHEBI:456216"/>
        <dbReference type="EC" id="4.2.1.136"/>
    </reaction>
</comment>
<keyword evidence="9 18" id="KW-0630">Potassium</keyword>
<feature type="binding site" evidence="17">
    <location>
        <position position="447"/>
    </location>
    <ligand>
        <name>AMP</name>
        <dbReference type="ChEBI" id="CHEBI:456215"/>
    </ligand>
</feature>
<dbReference type="EC" id="4.2.1.136" evidence="19"/>
<keyword evidence="7 17" id="KW-0067">ATP-binding</keyword>
<dbReference type="NCBIfam" id="TIGR00196">
    <property type="entry name" value="yjeF_cterm"/>
    <property type="match status" value="1"/>
</dbReference>
<comment type="similarity">
    <text evidence="17">Belongs to the NnrD/CARKD family.</text>
</comment>
<dbReference type="GO" id="GO:0005524">
    <property type="term" value="F:ATP binding"/>
    <property type="evidence" value="ECO:0007669"/>
    <property type="project" value="UniProtKB-UniRule"/>
</dbReference>
<dbReference type="Pfam" id="PF01256">
    <property type="entry name" value="Carb_kinase"/>
    <property type="match status" value="1"/>
</dbReference>
<evidence type="ECO:0000256" key="18">
    <source>
        <dbReference type="HAMAP-Rule" id="MF_01966"/>
    </source>
</evidence>
<keyword evidence="6 17" id="KW-0547">Nucleotide-binding</keyword>
<evidence type="ECO:0000256" key="15">
    <source>
        <dbReference type="ARBA" id="ARBA00048238"/>
    </source>
</evidence>
<evidence type="ECO:0000256" key="5">
    <source>
        <dbReference type="ARBA" id="ARBA00022723"/>
    </source>
</evidence>
<dbReference type="GO" id="GO:0046496">
    <property type="term" value="P:nicotinamide nucleotide metabolic process"/>
    <property type="evidence" value="ECO:0007669"/>
    <property type="project" value="UniProtKB-UniRule"/>
</dbReference>
<gene>
    <name evidence="18" type="primary">nnrE</name>
    <name evidence="17" type="synonym">nnrD</name>
    <name evidence="22" type="ORF">C9I47_2003</name>
</gene>
<accession>A0A2U9TDN4</accession>
<comment type="function">
    <text evidence="18">Catalyzes the epimerization of the S- and R-forms of NAD(P)HX, a damaged form of NAD(P)H that is a result of enzymatic or heat-dependent hydration. This is a prerequisite for the S-specific NAD(P)H-hydrate dehydratase to allow the repair of both epimers of NAD(P)HX.</text>
</comment>
<comment type="subunit">
    <text evidence="17">Homotetramer.</text>
</comment>
<keyword evidence="8 17" id="KW-0521">NADP</keyword>
<evidence type="ECO:0000256" key="7">
    <source>
        <dbReference type="ARBA" id="ARBA00022840"/>
    </source>
</evidence>
<dbReference type="GO" id="GO:0016301">
    <property type="term" value="F:kinase activity"/>
    <property type="evidence" value="ECO:0007669"/>
    <property type="project" value="UniProtKB-KW"/>
</dbReference>
<evidence type="ECO:0000256" key="11">
    <source>
        <dbReference type="ARBA" id="ARBA00023235"/>
    </source>
</evidence>
<evidence type="ECO:0000256" key="9">
    <source>
        <dbReference type="ARBA" id="ARBA00022958"/>
    </source>
</evidence>
<evidence type="ECO:0000256" key="16">
    <source>
        <dbReference type="ARBA" id="ARBA00049209"/>
    </source>
</evidence>
<comment type="caution">
    <text evidence="18">Lacks conserved residue(s) required for the propagation of feature annotation.</text>
</comment>
<comment type="cofactor">
    <cofactor evidence="17">
        <name>Mg(2+)</name>
        <dbReference type="ChEBI" id="CHEBI:18420"/>
    </cofactor>
</comment>
<feature type="binding site" evidence="18">
    <location>
        <position position="137"/>
    </location>
    <ligand>
        <name>K(+)</name>
        <dbReference type="ChEBI" id="CHEBI:29103"/>
    </ligand>
</feature>
<dbReference type="CDD" id="cd01171">
    <property type="entry name" value="YXKO-related"/>
    <property type="match status" value="1"/>
</dbReference>
<dbReference type="EMBL" id="CP029843">
    <property type="protein sequence ID" value="AWV07689.1"/>
    <property type="molecule type" value="Genomic_DNA"/>
</dbReference>
<keyword evidence="22" id="KW-0418">Kinase</keyword>
<dbReference type="InterPro" id="IPR029056">
    <property type="entry name" value="Ribokinase-like"/>
</dbReference>
<dbReference type="GO" id="GO:0052856">
    <property type="term" value="F:NAD(P)HX epimerase activity"/>
    <property type="evidence" value="ECO:0007669"/>
    <property type="project" value="UniProtKB-UniRule"/>
</dbReference>
<dbReference type="KEGG" id="lmb:C9I47_2003"/>
<dbReference type="GO" id="GO:0046872">
    <property type="term" value="F:metal ion binding"/>
    <property type="evidence" value="ECO:0007669"/>
    <property type="project" value="UniProtKB-UniRule"/>
</dbReference>
<keyword evidence="10 17" id="KW-0520">NAD</keyword>
<evidence type="ECO:0000256" key="17">
    <source>
        <dbReference type="HAMAP-Rule" id="MF_01965"/>
    </source>
</evidence>
<comment type="similarity">
    <text evidence="18">Belongs to the NnrE/AIBP family.</text>
</comment>
<dbReference type="Gene3D" id="3.40.1190.20">
    <property type="match status" value="1"/>
</dbReference>
<dbReference type="NCBIfam" id="TIGR00197">
    <property type="entry name" value="yjeF_nterm"/>
    <property type="match status" value="1"/>
</dbReference>
<feature type="binding site" evidence="17">
    <location>
        <begin position="418"/>
        <end position="422"/>
    </location>
    <ligand>
        <name>AMP</name>
        <dbReference type="ChEBI" id="CHEBI:456215"/>
    </ligand>
</feature>
<reference evidence="22 23" key="1">
    <citation type="submission" date="2018-05" db="EMBL/GenBank/DDBJ databases">
        <title>The complete genome of Lysobacter maris HZ9B, a marine bacterium antagonistic against terrestrial plant pathogens.</title>
        <authorList>
            <person name="Zhang X.-Q."/>
        </authorList>
    </citation>
    <scope>NUCLEOTIDE SEQUENCE [LARGE SCALE GENOMIC DNA]</scope>
    <source>
        <strain evidence="22 23">HZ9B</strain>
    </source>
</reference>
<feature type="binding site" evidence="18">
    <location>
        <begin position="141"/>
        <end position="147"/>
    </location>
    <ligand>
        <name>(6S)-NADPHX</name>
        <dbReference type="ChEBI" id="CHEBI:64076"/>
    </ligand>
</feature>
<evidence type="ECO:0000256" key="3">
    <source>
        <dbReference type="ARBA" id="ARBA00006001"/>
    </source>
</evidence>
<evidence type="ECO:0000313" key="22">
    <source>
        <dbReference type="EMBL" id="AWV07689.1"/>
    </source>
</evidence>
<dbReference type="PANTHER" id="PTHR12592">
    <property type="entry name" value="ATP-DEPENDENT (S)-NAD(P)H-HYDRATE DEHYDRATASE FAMILY MEMBER"/>
    <property type="match status" value="1"/>
</dbReference>
<dbReference type="SUPFAM" id="SSF53613">
    <property type="entry name" value="Ribokinase-like"/>
    <property type="match status" value="1"/>
</dbReference>
<evidence type="ECO:0000256" key="8">
    <source>
        <dbReference type="ARBA" id="ARBA00022857"/>
    </source>
</evidence>
<evidence type="ECO:0000256" key="2">
    <source>
        <dbReference type="ARBA" id="ARBA00000909"/>
    </source>
</evidence>
<dbReference type="RefSeq" id="WP_111266772.1">
    <property type="nucleotide sequence ID" value="NZ_CP029843.1"/>
</dbReference>
<evidence type="ECO:0000259" key="21">
    <source>
        <dbReference type="PROSITE" id="PS51385"/>
    </source>
</evidence>
<dbReference type="PANTHER" id="PTHR12592:SF0">
    <property type="entry name" value="ATP-DEPENDENT (S)-NAD(P)H-HYDRATE DEHYDRATASE"/>
    <property type="match status" value="1"/>
</dbReference>
<comment type="similarity">
    <text evidence="3 19">In the N-terminal section; belongs to the NnrE/AIBP family.</text>
</comment>
<dbReference type="GO" id="GO:0052855">
    <property type="term" value="F:ADP-dependent NAD(P)H-hydrate dehydratase activity"/>
    <property type="evidence" value="ECO:0007669"/>
    <property type="project" value="UniProtKB-UniRule"/>
</dbReference>
<comment type="similarity">
    <text evidence="4 19">In the C-terminal section; belongs to the NnrD/CARKD family.</text>
</comment>
<evidence type="ECO:0000256" key="10">
    <source>
        <dbReference type="ARBA" id="ARBA00023027"/>
    </source>
</evidence>
<evidence type="ECO:0000256" key="4">
    <source>
        <dbReference type="ARBA" id="ARBA00009524"/>
    </source>
</evidence>
<comment type="catalytic activity">
    <reaction evidence="2 18 19">
        <text>(6R)-NADPHX = (6S)-NADPHX</text>
        <dbReference type="Rhea" id="RHEA:32227"/>
        <dbReference type="ChEBI" id="CHEBI:64076"/>
        <dbReference type="ChEBI" id="CHEBI:64077"/>
        <dbReference type="EC" id="5.1.99.6"/>
    </reaction>
</comment>
<comment type="function">
    <text evidence="17">Catalyzes the dehydration of the S-form of NAD(P)HX at the expense of ADP, which is converted to AMP. Together with NAD(P)HX epimerase, which catalyzes the epimerization of the S- and R-forms, the enzyme allows the repair of both epimers of NAD(P)HX, a damaged form of NAD(P)H that is a result of enzymatic or heat-dependent hydration.</text>
</comment>
<dbReference type="GO" id="GO:0110051">
    <property type="term" value="P:metabolite repair"/>
    <property type="evidence" value="ECO:0007669"/>
    <property type="project" value="TreeGrafter"/>
</dbReference>
<keyword evidence="12 17" id="KW-0456">Lyase</keyword>
<name>A0A2U9TDN4_9GAMM</name>
<dbReference type="InterPro" id="IPR030677">
    <property type="entry name" value="Nnr"/>
</dbReference>
<organism evidence="22 23">
    <name type="scientific">Marilutibacter maris</name>
    <dbReference type="NCBI Taxonomy" id="1605891"/>
    <lineage>
        <taxon>Bacteria</taxon>
        <taxon>Pseudomonadati</taxon>
        <taxon>Pseudomonadota</taxon>
        <taxon>Gammaproteobacteria</taxon>
        <taxon>Lysobacterales</taxon>
        <taxon>Lysobacteraceae</taxon>
        <taxon>Marilutibacter</taxon>
    </lineage>
</organism>
<evidence type="ECO:0000256" key="6">
    <source>
        <dbReference type="ARBA" id="ARBA00022741"/>
    </source>
</evidence>
<dbReference type="HAMAP" id="MF_01965">
    <property type="entry name" value="NADHX_dehydratase"/>
    <property type="match status" value="1"/>
</dbReference>
<comment type="catalytic activity">
    <reaction evidence="1 18 19">
        <text>(6R)-NADHX = (6S)-NADHX</text>
        <dbReference type="Rhea" id="RHEA:32215"/>
        <dbReference type="ChEBI" id="CHEBI:64074"/>
        <dbReference type="ChEBI" id="CHEBI:64075"/>
        <dbReference type="EC" id="5.1.99.6"/>
    </reaction>
</comment>
<dbReference type="AlphaFoldDB" id="A0A2U9TDN4"/>